<evidence type="ECO:0000313" key="2">
    <source>
        <dbReference type="EMBL" id="TPX09735.1"/>
    </source>
</evidence>
<dbReference type="InParanoid" id="A0A507AI33"/>
<dbReference type="GeneID" id="41976521"/>
<reference evidence="2 3" key="1">
    <citation type="submission" date="2019-06" db="EMBL/GenBank/DDBJ databases">
        <title>Draft genome sequence of the filamentous fungus Phialemoniopsis curvata isolated from diesel fuel.</title>
        <authorList>
            <person name="Varaljay V.A."/>
            <person name="Lyon W.J."/>
            <person name="Crouch A.L."/>
            <person name="Drake C.E."/>
            <person name="Hollomon J.M."/>
            <person name="Nadeau L.J."/>
            <person name="Nunn H.S."/>
            <person name="Stevenson B.S."/>
            <person name="Bojanowski C.L."/>
            <person name="Crookes-Goodson W.J."/>
        </authorList>
    </citation>
    <scope>NUCLEOTIDE SEQUENCE [LARGE SCALE GENOMIC DNA]</scope>
    <source>
        <strain evidence="2 3">D216</strain>
    </source>
</reference>
<accession>A0A507AI33</accession>
<dbReference type="OrthoDB" id="10266018at2759"/>
<evidence type="ECO:0000313" key="3">
    <source>
        <dbReference type="Proteomes" id="UP000319257"/>
    </source>
</evidence>
<name>A0A507AI33_9PEZI</name>
<gene>
    <name evidence="2" type="ORF">E0L32_009074</name>
</gene>
<comment type="caution">
    <text evidence="2">The sequence shown here is derived from an EMBL/GenBank/DDBJ whole genome shotgun (WGS) entry which is preliminary data.</text>
</comment>
<dbReference type="Proteomes" id="UP000319257">
    <property type="component" value="Unassembled WGS sequence"/>
</dbReference>
<evidence type="ECO:0000256" key="1">
    <source>
        <dbReference type="SAM" id="MobiDB-lite"/>
    </source>
</evidence>
<dbReference type="RefSeq" id="XP_030991446.1">
    <property type="nucleotide sequence ID" value="XM_031143999.1"/>
</dbReference>
<dbReference type="EMBL" id="SKBQ01000063">
    <property type="protein sequence ID" value="TPX09735.1"/>
    <property type="molecule type" value="Genomic_DNA"/>
</dbReference>
<feature type="compositionally biased region" description="Low complexity" evidence="1">
    <location>
        <begin position="26"/>
        <end position="37"/>
    </location>
</feature>
<dbReference type="AlphaFoldDB" id="A0A507AI33"/>
<sequence length="506" mass="58081">MNIQLFQSVWNILMRIRRGWRDQAPNQNQNQNHQQQNGVARAGSDMMGSGSSQPDVVVVTNDLTDSDNWTAARLLQQLRREGKLNCKIVWIVEPRQVLLGVAISEADQLTCRGLIEKYFLQNMEKSSRPKESLKRLLRGSLTRDEIDNTVDDLDDRKMLYNAIRPDPGTKEDALLHARLMAYDFLEFLRSSPGGFKDDGVDVFVYEDTLDTTEPAVNLKMHNLHTLDKIQMPVNLKVHHPEELISRSREELEEHKAIMQEESLDTRTTLLRKWYRQCIDTQREVCDRKEIRTLRLVLLRQTIRQADRPLYLGGSSMRLLQQLLEKRNVTNKLTCCFQAGTFNLANNLFSNQFNIAMNPNAAKQVFERVDQFRKFYVVPTDTTLDVKYSLKGLGERDRALERRCLGFNYHVDPESLAQDDIRLAKCQPKDVVMADLTAFLCAIQSFLSLPHGIPREKAIHKPAAFTPKQVLQFEPDGKIEAYQIEGAKPLVLDLVKLLFGENESGKG</sequence>
<organism evidence="2 3">
    <name type="scientific">Thyridium curvatum</name>
    <dbReference type="NCBI Taxonomy" id="1093900"/>
    <lineage>
        <taxon>Eukaryota</taxon>
        <taxon>Fungi</taxon>
        <taxon>Dikarya</taxon>
        <taxon>Ascomycota</taxon>
        <taxon>Pezizomycotina</taxon>
        <taxon>Sordariomycetes</taxon>
        <taxon>Sordariomycetidae</taxon>
        <taxon>Thyridiales</taxon>
        <taxon>Thyridiaceae</taxon>
        <taxon>Thyridium</taxon>
    </lineage>
</organism>
<proteinExistence type="predicted"/>
<keyword evidence="3" id="KW-1185">Reference proteome</keyword>
<feature type="region of interest" description="Disordered" evidence="1">
    <location>
        <begin position="24"/>
        <end position="53"/>
    </location>
</feature>
<protein>
    <submittedName>
        <fullName evidence="2">Uncharacterized protein</fullName>
    </submittedName>
</protein>